<gene>
    <name evidence="1" type="ORF">ARMA_1693</name>
</gene>
<organism evidence="1 2">
    <name type="scientific">Ardenticatena maritima</name>
    <dbReference type="NCBI Taxonomy" id="872965"/>
    <lineage>
        <taxon>Bacteria</taxon>
        <taxon>Bacillati</taxon>
        <taxon>Chloroflexota</taxon>
        <taxon>Ardenticatenia</taxon>
        <taxon>Ardenticatenales</taxon>
        <taxon>Ardenticatenaceae</taxon>
        <taxon>Ardenticatena</taxon>
    </lineage>
</organism>
<evidence type="ECO:0000313" key="2">
    <source>
        <dbReference type="Proteomes" id="UP000037784"/>
    </source>
</evidence>
<name>A0A0M9UCV4_9CHLR</name>
<proteinExistence type="predicted"/>
<reference evidence="1 2" key="1">
    <citation type="journal article" date="2015" name="Genome Announc.">
        <title>Draft Genome Sequence of a Heterotrophic Facultative Anaerobic Thermophilic Bacterium, Ardenticatena maritima Strain 110ST.</title>
        <authorList>
            <person name="Kawaichi S."/>
            <person name="Yoshida T."/>
            <person name="Sako Y."/>
            <person name="Nakamura R."/>
        </authorList>
    </citation>
    <scope>NUCLEOTIDE SEQUENCE [LARGE SCALE GENOMIC DNA]</scope>
    <source>
        <strain evidence="1 2">110S</strain>
    </source>
</reference>
<keyword evidence="2" id="KW-1185">Reference proteome</keyword>
<sequence>MQTYTTGGDLTPPVFWWQEFENKKRIAFWQQNCYTLKSMNWWRVCTLKG</sequence>
<dbReference type="Proteomes" id="UP000037784">
    <property type="component" value="Unassembled WGS sequence"/>
</dbReference>
<dbReference type="InParanoid" id="A0A0M9UCV4"/>
<dbReference type="AlphaFoldDB" id="A0A0M9UCV4"/>
<dbReference type="EMBL" id="BBZA01000132">
    <property type="protein sequence ID" value="GAP63270.1"/>
    <property type="molecule type" value="Genomic_DNA"/>
</dbReference>
<protein>
    <submittedName>
        <fullName evidence="1">Uncharacterized protein</fullName>
    </submittedName>
</protein>
<accession>A0A0M9UCV4</accession>
<reference evidence="2" key="2">
    <citation type="submission" date="2015-08" db="EMBL/GenBank/DDBJ databases">
        <title>Draft Genome Sequence of a Heterotrophic Facultative Anaerobic Bacterium Ardenticatena maritima Strain 110S.</title>
        <authorList>
            <person name="Kawaichi S."/>
            <person name="Yoshida T."/>
            <person name="Sako Y."/>
            <person name="Nakamura R."/>
        </authorList>
    </citation>
    <scope>NUCLEOTIDE SEQUENCE [LARGE SCALE GENOMIC DNA]</scope>
    <source>
        <strain evidence="2">110S</strain>
    </source>
</reference>
<evidence type="ECO:0000313" key="1">
    <source>
        <dbReference type="EMBL" id="GAP63270.1"/>
    </source>
</evidence>
<comment type="caution">
    <text evidence="1">The sequence shown here is derived from an EMBL/GenBank/DDBJ whole genome shotgun (WGS) entry which is preliminary data.</text>
</comment>